<dbReference type="AlphaFoldDB" id="A0A0H1BN55"/>
<dbReference type="EMBL" id="LDEV01000826">
    <property type="protein sequence ID" value="KLJ12548.1"/>
    <property type="molecule type" value="Genomic_DNA"/>
</dbReference>
<comment type="caution">
    <text evidence="1">The sequence shown here is derived from an EMBL/GenBank/DDBJ whole genome shotgun (WGS) entry which is preliminary data.</text>
</comment>
<name>A0A0H1BN55_9EURO</name>
<sequence length="55" mass="6380">MIATRLSYLPFSNDDPLISHLHGEESYTKWQASSMQLRCPTPIPRKKSLVIRRIP</sequence>
<accession>A0A0H1BN55</accession>
<proteinExistence type="predicted"/>
<dbReference type="OrthoDB" id="10532605at2759"/>
<dbReference type="Proteomes" id="UP000053573">
    <property type="component" value="Unassembled WGS sequence"/>
</dbReference>
<keyword evidence="2" id="KW-1185">Reference proteome</keyword>
<protein>
    <submittedName>
        <fullName evidence="1">Uncharacterized protein</fullName>
    </submittedName>
</protein>
<organism evidence="1 2">
    <name type="scientific">Blastomyces silverae</name>
    <dbReference type="NCBI Taxonomy" id="2060906"/>
    <lineage>
        <taxon>Eukaryota</taxon>
        <taxon>Fungi</taxon>
        <taxon>Dikarya</taxon>
        <taxon>Ascomycota</taxon>
        <taxon>Pezizomycotina</taxon>
        <taxon>Eurotiomycetes</taxon>
        <taxon>Eurotiomycetidae</taxon>
        <taxon>Onygenales</taxon>
        <taxon>Ajellomycetaceae</taxon>
        <taxon>Blastomyces</taxon>
    </lineage>
</organism>
<evidence type="ECO:0000313" key="2">
    <source>
        <dbReference type="Proteomes" id="UP000053573"/>
    </source>
</evidence>
<reference evidence="2" key="1">
    <citation type="journal article" date="2015" name="PLoS Genet.">
        <title>The dynamic genome and transcriptome of the human fungal pathogen Blastomyces and close relative Emmonsia.</title>
        <authorList>
            <person name="Munoz J.F."/>
            <person name="Gauthier G.M."/>
            <person name="Desjardins C.A."/>
            <person name="Gallo J.E."/>
            <person name="Holder J."/>
            <person name="Sullivan T.D."/>
            <person name="Marty A.J."/>
            <person name="Carmen J.C."/>
            <person name="Chen Z."/>
            <person name="Ding L."/>
            <person name="Gujja S."/>
            <person name="Magrini V."/>
            <person name="Misas E."/>
            <person name="Mitreva M."/>
            <person name="Priest M."/>
            <person name="Saif S."/>
            <person name="Whiston E.A."/>
            <person name="Young S."/>
            <person name="Zeng Q."/>
            <person name="Goldman W.E."/>
            <person name="Mardis E.R."/>
            <person name="Taylor J.W."/>
            <person name="McEwen J.G."/>
            <person name="Clay O.K."/>
            <person name="Klein B.S."/>
            <person name="Cuomo C.A."/>
        </authorList>
    </citation>
    <scope>NUCLEOTIDE SEQUENCE [LARGE SCALE GENOMIC DNA]</scope>
    <source>
        <strain evidence="2">UAMH 139</strain>
    </source>
</reference>
<evidence type="ECO:0000313" key="1">
    <source>
        <dbReference type="EMBL" id="KLJ12548.1"/>
    </source>
</evidence>
<gene>
    <name evidence="1" type="ORF">EMPG_12430</name>
</gene>